<protein>
    <recommendedName>
        <fullName evidence="7">Transcription antitermination protein NusB</fullName>
    </recommendedName>
    <alternativeName>
        <fullName evidence="7">Antitermination factor NusB</fullName>
    </alternativeName>
</protein>
<comment type="caution">
    <text evidence="9">The sequence shown here is derived from an EMBL/GenBank/DDBJ whole genome shotgun (WGS) entry which is preliminary data.</text>
</comment>
<keyword evidence="4 7" id="KW-0694">RNA-binding</keyword>
<dbReference type="GO" id="GO:0031564">
    <property type="term" value="P:transcription antitermination"/>
    <property type="evidence" value="ECO:0007669"/>
    <property type="project" value="UniProtKB-KW"/>
</dbReference>
<dbReference type="PANTHER" id="PTHR11078:SF3">
    <property type="entry name" value="ANTITERMINATION NUSB DOMAIN-CONTAINING PROTEIN"/>
    <property type="match status" value="1"/>
</dbReference>
<dbReference type="InterPro" id="IPR006027">
    <property type="entry name" value="NusB_RsmB_TIM44"/>
</dbReference>
<keyword evidence="5 7" id="KW-0805">Transcription regulation</keyword>
<dbReference type="GO" id="GO:0016787">
    <property type="term" value="F:hydrolase activity"/>
    <property type="evidence" value="ECO:0007669"/>
    <property type="project" value="UniProtKB-KW"/>
</dbReference>
<accession>A0A1F5X1U1</accession>
<dbReference type="PROSITE" id="PS00893">
    <property type="entry name" value="NUDIX_BOX"/>
    <property type="match status" value="1"/>
</dbReference>
<dbReference type="Pfam" id="PF01029">
    <property type="entry name" value="NusB"/>
    <property type="match status" value="1"/>
</dbReference>
<keyword evidence="2" id="KW-0378">Hydrolase</keyword>
<dbReference type="Gene3D" id="3.90.79.10">
    <property type="entry name" value="Nucleoside Triphosphate Pyrophosphohydrolase"/>
    <property type="match status" value="1"/>
</dbReference>
<dbReference type="AlphaFoldDB" id="A0A1F5X1U1"/>
<evidence type="ECO:0000256" key="4">
    <source>
        <dbReference type="ARBA" id="ARBA00022884"/>
    </source>
</evidence>
<dbReference type="EMBL" id="MFHS01000005">
    <property type="protein sequence ID" value="OGF81866.1"/>
    <property type="molecule type" value="Genomic_DNA"/>
</dbReference>
<dbReference type="GO" id="GO:0006353">
    <property type="term" value="P:DNA-templated transcription termination"/>
    <property type="evidence" value="ECO:0007669"/>
    <property type="project" value="UniProtKB-UniRule"/>
</dbReference>
<evidence type="ECO:0000256" key="3">
    <source>
        <dbReference type="ARBA" id="ARBA00022814"/>
    </source>
</evidence>
<dbReference type="InterPro" id="IPR011605">
    <property type="entry name" value="NusB_fam"/>
</dbReference>
<dbReference type="InterPro" id="IPR035926">
    <property type="entry name" value="NusB-like_sf"/>
</dbReference>
<reference evidence="9 10" key="1">
    <citation type="journal article" date="2016" name="Nat. Commun.">
        <title>Thousands of microbial genomes shed light on interconnected biogeochemical processes in an aquifer system.</title>
        <authorList>
            <person name="Anantharaman K."/>
            <person name="Brown C.T."/>
            <person name="Hug L.A."/>
            <person name="Sharon I."/>
            <person name="Castelle C.J."/>
            <person name="Probst A.J."/>
            <person name="Thomas B.C."/>
            <person name="Singh A."/>
            <person name="Wilkins M.J."/>
            <person name="Karaoz U."/>
            <person name="Brodie E.L."/>
            <person name="Williams K.H."/>
            <person name="Hubbard S.S."/>
            <person name="Banfield J.F."/>
        </authorList>
    </citation>
    <scope>NUCLEOTIDE SEQUENCE [LARGE SCALE GENOMIC DNA]</scope>
</reference>
<proteinExistence type="inferred from homology"/>
<feature type="domain" description="Nudix hydrolase" evidence="8">
    <location>
        <begin position="160"/>
        <end position="292"/>
    </location>
</feature>
<sequence>MANRHLARSVAMQSLFEWDFNGCKDGNIGKILDANVGEFAPGMEDSKFAKELVEGVLSNRGKIDSIIEKAAPEWPLGQVAMVDRNVLRIGLFELLFGSRKEVPPKVAINEAIELAKTFGSESSGRFVNGVLGTIYREIGEPGKEETSKKKQIVESAADLPVEAKAGGVVYREDRGKQIFALVHDVFGYWTLSKGSLEAGEDAPDAAEREVREELGIDDAKVIEKLGQTEYIAKDPEKGQIRRHVTYFLIKTTDKELNLTPSGGLDDARWFSPKEFKDLKTYPDIKPLLEKAIKKIKGEEQ</sequence>
<evidence type="ECO:0000256" key="1">
    <source>
        <dbReference type="ARBA" id="ARBA00005952"/>
    </source>
</evidence>
<dbReference type="HAMAP" id="MF_00073">
    <property type="entry name" value="NusB"/>
    <property type="match status" value="1"/>
</dbReference>
<evidence type="ECO:0000256" key="2">
    <source>
        <dbReference type="ARBA" id="ARBA00022801"/>
    </source>
</evidence>
<dbReference type="NCBIfam" id="TIGR01951">
    <property type="entry name" value="nusB"/>
    <property type="match status" value="1"/>
</dbReference>
<evidence type="ECO:0000259" key="8">
    <source>
        <dbReference type="PROSITE" id="PS51462"/>
    </source>
</evidence>
<evidence type="ECO:0000313" key="10">
    <source>
        <dbReference type="Proteomes" id="UP000178299"/>
    </source>
</evidence>
<keyword evidence="3 7" id="KW-0889">Transcription antitermination</keyword>
<comment type="similarity">
    <text evidence="1 7">Belongs to the NusB family.</text>
</comment>
<keyword evidence="6 7" id="KW-0804">Transcription</keyword>
<dbReference type="PANTHER" id="PTHR11078">
    <property type="entry name" value="N UTILIZATION SUBSTANCE PROTEIN B-RELATED"/>
    <property type="match status" value="1"/>
</dbReference>
<dbReference type="SUPFAM" id="SSF48013">
    <property type="entry name" value="NusB-like"/>
    <property type="match status" value="1"/>
</dbReference>
<evidence type="ECO:0000256" key="5">
    <source>
        <dbReference type="ARBA" id="ARBA00023015"/>
    </source>
</evidence>
<dbReference type="InterPro" id="IPR020084">
    <property type="entry name" value="NUDIX_hydrolase_CS"/>
</dbReference>
<dbReference type="CDD" id="cd03673">
    <property type="entry name" value="NUDIX_Ap6A_hydrolase"/>
    <property type="match status" value="1"/>
</dbReference>
<comment type="function">
    <text evidence="7">Involved in transcription antitermination. Required for transcription of ribosomal RNA (rRNA) genes. Binds specifically to the boxA antiterminator sequence of the ribosomal RNA (rrn) operons.</text>
</comment>
<evidence type="ECO:0000256" key="7">
    <source>
        <dbReference type="HAMAP-Rule" id="MF_00073"/>
    </source>
</evidence>
<dbReference type="GO" id="GO:0005829">
    <property type="term" value="C:cytosol"/>
    <property type="evidence" value="ECO:0007669"/>
    <property type="project" value="TreeGrafter"/>
</dbReference>
<organism evidence="9 10">
    <name type="scientific">Candidatus Giovannonibacteria bacterium RIFCSPHIGHO2_12_44_12</name>
    <dbReference type="NCBI Taxonomy" id="1798340"/>
    <lineage>
        <taxon>Bacteria</taxon>
        <taxon>Candidatus Giovannoniibacteriota</taxon>
    </lineage>
</organism>
<dbReference type="PROSITE" id="PS51462">
    <property type="entry name" value="NUDIX"/>
    <property type="match status" value="1"/>
</dbReference>
<dbReference type="Pfam" id="PF00293">
    <property type="entry name" value="NUDIX"/>
    <property type="match status" value="1"/>
</dbReference>
<name>A0A1F5X1U1_9BACT</name>
<dbReference type="GO" id="GO:0003723">
    <property type="term" value="F:RNA binding"/>
    <property type="evidence" value="ECO:0007669"/>
    <property type="project" value="UniProtKB-UniRule"/>
</dbReference>
<dbReference type="Proteomes" id="UP000178299">
    <property type="component" value="Unassembled WGS sequence"/>
</dbReference>
<gene>
    <name evidence="7" type="primary">nusB</name>
    <name evidence="9" type="ORF">A2W48_00745</name>
</gene>
<dbReference type="Gene3D" id="1.10.940.10">
    <property type="entry name" value="NusB-like"/>
    <property type="match status" value="1"/>
</dbReference>
<evidence type="ECO:0000256" key="6">
    <source>
        <dbReference type="ARBA" id="ARBA00023163"/>
    </source>
</evidence>
<dbReference type="SUPFAM" id="SSF55811">
    <property type="entry name" value="Nudix"/>
    <property type="match status" value="1"/>
</dbReference>
<dbReference type="InterPro" id="IPR000086">
    <property type="entry name" value="NUDIX_hydrolase_dom"/>
</dbReference>
<evidence type="ECO:0000313" key="9">
    <source>
        <dbReference type="EMBL" id="OGF81866.1"/>
    </source>
</evidence>
<dbReference type="InterPro" id="IPR015797">
    <property type="entry name" value="NUDIX_hydrolase-like_dom_sf"/>
</dbReference>